<reference evidence="1" key="1">
    <citation type="submission" date="2022-08" db="EMBL/GenBank/DDBJ databases">
        <title>Genome sequencing of akame (Lates japonicus).</title>
        <authorList>
            <person name="Hashiguchi Y."/>
            <person name="Takahashi H."/>
        </authorList>
    </citation>
    <scope>NUCLEOTIDE SEQUENCE</scope>
    <source>
        <strain evidence="1">Kochi</strain>
    </source>
</reference>
<keyword evidence="1" id="KW-0675">Receptor</keyword>
<gene>
    <name evidence="1" type="ORF">AKAME5_001703100</name>
</gene>
<feature type="non-terminal residue" evidence="1">
    <location>
        <position position="101"/>
    </location>
</feature>
<evidence type="ECO:0000313" key="1">
    <source>
        <dbReference type="EMBL" id="GLD65574.1"/>
    </source>
</evidence>
<dbReference type="AlphaFoldDB" id="A0AAD3N4X8"/>
<evidence type="ECO:0000313" key="2">
    <source>
        <dbReference type="Proteomes" id="UP001279410"/>
    </source>
</evidence>
<dbReference type="Proteomes" id="UP001279410">
    <property type="component" value="Unassembled WGS sequence"/>
</dbReference>
<proteinExistence type="predicted"/>
<organism evidence="1 2">
    <name type="scientific">Lates japonicus</name>
    <name type="common">Japanese lates</name>
    <dbReference type="NCBI Taxonomy" id="270547"/>
    <lineage>
        <taxon>Eukaryota</taxon>
        <taxon>Metazoa</taxon>
        <taxon>Chordata</taxon>
        <taxon>Craniata</taxon>
        <taxon>Vertebrata</taxon>
        <taxon>Euteleostomi</taxon>
        <taxon>Actinopterygii</taxon>
        <taxon>Neopterygii</taxon>
        <taxon>Teleostei</taxon>
        <taxon>Neoteleostei</taxon>
        <taxon>Acanthomorphata</taxon>
        <taxon>Carangaria</taxon>
        <taxon>Carangaria incertae sedis</taxon>
        <taxon>Centropomidae</taxon>
        <taxon>Lates</taxon>
    </lineage>
</organism>
<comment type="caution">
    <text evidence="1">The sequence shown here is derived from an EMBL/GenBank/DDBJ whole genome shotgun (WGS) entry which is preliminary data.</text>
</comment>
<dbReference type="EMBL" id="BRZM01000081">
    <property type="protein sequence ID" value="GLD65574.1"/>
    <property type="molecule type" value="Genomic_DNA"/>
</dbReference>
<protein>
    <submittedName>
        <fullName evidence="1">Platelet-derived growth factor receptor beta-like isoform X1</fullName>
    </submittedName>
</protein>
<name>A0AAD3N4X8_LATJO</name>
<sequence length="101" mass="11216">VRTDKEESAQYVAMQELSYADIEPAVYEEPRTPPDQQEASSLLLSDSPVLSLNDLLSFAYQISQAMDFLSSRNVGPIPRPPIAQGFSALERGWMTRPEPSS</sequence>
<accession>A0AAD3N4X8</accession>
<keyword evidence="2" id="KW-1185">Reference proteome</keyword>